<dbReference type="Pfam" id="PF01593">
    <property type="entry name" value="Amino_oxidase"/>
    <property type="match status" value="1"/>
</dbReference>
<dbReference type="EMBL" id="CAESAL010000010">
    <property type="protein sequence ID" value="CAB4334337.1"/>
    <property type="molecule type" value="Genomic_DNA"/>
</dbReference>
<dbReference type="PANTHER" id="PTHR42841">
    <property type="entry name" value="AMINE OXIDASE"/>
    <property type="match status" value="1"/>
</dbReference>
<evidence type="ECO:0000259" key="1">
    <source>
        <dbReference type="Pfam" id="PF01593"/>
    </source>
</evidence>
<dbReference type="InterPro" id="IPR002937">
    <property type="entry name" value="Amino_oxidase"/>
</dbReference>
<sequence>MHVGFALRTTSLPTITILLRVSEDVVIVGAGLAGLACARTLTTAGLSVRVLEASDGVGGRVRSDVVDGFRLDRGFQLLLTAYPELSRWFDMDALQLRRFQAGAAIWNGTKFTTIGDPLRSPRDLPSTVTSSVGSLADKLRLLKLIASVRRGSVPQILRRSDMSTQAKIAQLGFSERFIKQFLQPLFSGIQLDPELEVSSRRFEVIFRMLAVGDSAVPAMGMGSLSERMAGPLPDGVVQCNRKVIGLDGSSVLLADGEHITSRVVVVATQGPTASDLLKLPDPGSRPVAAIWFDASLDPLRNKKILLDGAQSGPLKNLAILSEVAPEYAPVGRSLCVAAIPGPAALMPDLESSVRTQLKQWHPGSTSWETLRVDVIPHGQPLQLPPLDPRRTVRAGGGRYVCGDHRDTASIQGALFSGRRAAAAVLADLRGSSAS</sequence>
<gene>
    <name evidence="2" type="ORF">UFOPK3331_00457</name>
</gene>
<dbReference type="AlphaFoldDB" id="A0A6J5YZH4"/>
<dbReference type="GO" id="GO:0016491">
    <property type="term" value="F:oxidoreductase activity"/>
    <property type="evidence" value="ECO:0007669"/>
    <property type="project" value="InterPro"/>
</dbReference>
<dbReference type="Gene3D" id="3.50.50.60">
    <property type="entry name" value="FAD/NAD(P)-binding domain"/>
    <property type="match status" value="1"/>
</dbReference>
<dbReference type="SUPFAM" id="SSF51905">
    <property type="entry name" value="FAD/NAD(P)-binding domain"/>
    <property type="match status" value="1"/>
</dbReference>
<dbReference type="InterPro" id="IPR036188">
    <property type="entry name" value="FAD/NAD-bd_sf"/>
</dbReference>
<name>A0A6J5YZH4_9ZZZZ</name>
<protein>
    <submittedName>
        <fullName evidence="2">Unannotated protein</fullName>
    </submittedName>
</protein>
<evidence type="ECO:0000313" key="2">
    <source>
        <dbReference type="EMBL" id="CAB4334337.1"/>
    </source>
</evidence>
<organism evidence="2">
    <name type="scientific">freshwater metagenome</name>
    <dbReference type="NCBI Taxonomy" id="449393"/>
    <lineage>
        <taxon>unclassified sequences</taxon>
        <taxon>metagenomes</taxon>
        <taxon>ecological metagenomes</taxon>
    </lineage>
</organism>
<accession>A0A6J5YZH4</accession>
<proteinExistence type="predicted"/>
<feature type="domain" description="Amine oxidase" evidence="1">
    <location>
        <begin position="32"/>
        <end position="425"/>
    </location>
</feature>
<reference evidence="2" key="1">
    <citation type="submission" date="2020-05" db="EMBL/GenBank/DDBJ databases">
        <authorList>
            <person name="Chiriac C."/>
            <person name="Salcher M."/>
            <person name="Ghai R."/>
            <person name="Kavagutti S V."/>
        </authorList>
    </citation>
    <scope>NUCLEOTIDE SEQUENCE</scope>
</reference>